<feature type="coiled-coil region" evidence="1">
    <location>
        <begin position="37"/>
        <end position="92"/>
    </location>
</feature>
<reference evidence="2" key="1">
    <citation type="submission" date="2023-07" db="EMBL/GenBank/DDBJ databases">
        <title>Chromosome-level genome assembly of Artemia franciscana.</title>
        <authorList>
            <person name="Jo E."/>
        </authorList>
    </citation>
    <scope>NUCLEOTIDE SEQUENCE</scope>
    <source>
        <tissue evidence="2">Whole body</tissue>
    </source>
</reference>
<keyword evidence="3" id="KW-1185">Reference proteome</keyword>
<gene>
    <name evidence="2" type="ORF">QYM36_015298</name>
</gene>
<proteinExistence type="predicted"/>
<organism evidence="2 3">
    <name type="scientific">Artemia franciscana</name>
    <name type="common">Brine shrimp</name>
    <name type="synonym">Artemia sanfranciscana</name>
    <dbReference type="NCBI Taxonomy" id="6661"/>
    <lineage>
        <taxon>Eukaryota</taxon>
        <taxon>Metazoa</taxon>
        <taxon>Ecdysozoa</taxon>
        <taxon>Arthropoda</taxon>
        <taxon>Crustacea</taxon>
        <taxon>Branchiopoda</taxon>
        <taxon>Anostraca</taxon>
        <taxon>Artemiidae</taxon>
        <taxon>Artemia</taxon>
    </lineage>
</organism>
<evidence type="ECO:0000313" key="2">
    <source>
        <dbReference type="EMBL" id="KAK2707541.1"/>
    </source>
</evidence>
<accession>A0AA88HHF7</accession>
<dbReference type="Proteomes" id="UP001187531">
    <property type="component" value="Unassembled WGS sequence"/>
</dbReference>
<evidence type="ECO:0000313" key="3">
    <source>
        <dbReference type="Proteomes" id="UP001187531"/>
    </source>
</evidence>
<sequence length="294" mass="33625">MPEKIEDNSWKNSSLRRRNSDPVCYVTTDEDADVGFMKLYEDTLQDLLQKVRKEDKTTNDLQGFLNHQQNYVDKLLKEIKHLKEEKQKMSFELFAAKMEVEILKKQQLCIYEPGYITGLVQELQKASSERADILSSYCDKVQSLAYQKSQPFVPYNNQNYQSTFRPYQNGYQNYNNAYTTGPYTNMNGAQPPRDAFQFTVEQPFTGFQQFRPQPPSNISSTFQRGPFIRLPPGISQPRHERVSSITRYGNPANAMSGPSSFSEWPKLGKPLYSAAARSLETENGIGTESNVSSA</sequence>
<dbReference type="AlphaFoldDB" id="A0AA88HHF7"/>
<evidence type="ECO:0000256" key="1">
    <source>
        <dbReference type="SAM" id="Coils"/>
    </source>
</evidence>
<comment type="caution">
    <text evidence="2">The sequence shown here is derived from an EMBL/GenBank/DDBJ whole genome shotgun (WGS) entry which is preliminary data.</text>
</comment>
<dbReference type="EMBL" id="JAVRJZ010000019">
    <property type="protein sequence ID" value="KAK2707541.1"/>
    <property type="molecule type" value="Genomic_DNA"/>
</dbReference>
<name>A0AA88HHF7_ARTSF</name>
<protein>
    <submittedName>
        <fullName evidence="2">Uncharacterized protein</fullName>
    </submittedName>
</protein>
<keyword evidence="1" id="KW-0175">Coiled coil</keyword>